<dbReference type="EMBL" id="JBAPLU010000001">
    <property type="protein sequence ID" value="MEI4270417.1"/>
    <property type="molecule type" value="Genomic_DNA"/>
</dbReference>
<evidence type="ECO:0000313" key="4">
    <source>
        <dbReference type="Proteomes" id="UP001361570"/>
    </source>
</evidence>
<dbReference type="RefSeq" id="WP_336402557.1">
    <property type="nucleotide sequence ID" value="NZ_JBAPLU010000001.1"/>
</dbReference>
<dbReference type="Proteomes" id="UP001361570">
    <property type="component" value="Unassembled WGS sequence"/>
</dbReference>
<dbReference type="Pfam" id="PF08044">
    <property type="entry name" value="DUF1707"/>
    <property type="match status" value="1"/>
</dbReference>
<dbReference type="PANTHER" id="PTHR40763">
    <property type="entry name" value="MEMBRANE PROTEIN-RELATED"/>
    <property type="match status" value="1"/>
</dbReference>
<feature type="compositionally biased region" description="Low complexity" evidence="1">
    <location>
        <begin position="77"/>
        <end position="86"/>
    </location>
</feature>
<organism evidence="3 4">
    <name type="scientific">Klenkia sesuvii</name>
    <dbReference type="NCBI Taxonomy" id="3103137"/>
    <lineage>
        <taxon>Bacteria</taxon>
        <taxon>Bacillati</taxon>
        <taxon>Actinomycetota</taxon>
        <taxon>Actinomycetes</taxon>
        <taxon>Geodermatophilales</taxon>
        <taxon>Geodermatophilaceae</taxon>
        <taxon>Klenkia</taxon>
    </lineage>
</organism>
<reference evidence="3 4" key="1">
    <citation type="submission" date="2024-03" db="EMBL/GenBank/DDBJ databases">
        <title>Draft genome sequence of Klenkia sp. LSe6-5.</title>
        <authorList>
            <person name="Duangmal K."/>
            <person name="Chantavorakit T."/>
        </authorList>
    </citation>
    <scope>NUCLEOTIDE SEQUENCE [LARGE SCALE GENOMIC DNA]</scope>
    <source>
        <strain evidence="3 4">LSe6-5</strain>
    </source>
</reference>
<evidence type="ECO:0000259" key="2">
    <source>
        <dbReference type="Pfam" id="PF08044"/>
    </source>
</evidence>
<keyword evidence="4" id="KW-1185">Reference proteome</keyword>
<name>A0ABU8DNP4_9ACTN</name>
<protein>
    <submittedName>
        <fullName evidence="3">DUF1707 domain-containing protein</fullName>
    </submittedName>
</protein>
<dbReference type="InterPro" id="IPR012551">
    <property type="entry name" value="DUF1707_SHOCT-like"/>
</dbReference>
<sequence length="212" mass="22385">MEGSRGFRISDADRERAAQRLHTAMAEGRISFAELDERLAVVYAARYAEELEPPLADLPPEHPAASGLAVRPPSTPAPAAAPTAWQPAPPTGPAPVVLKSGMGDVKRNGAWQVPPVLEVQSTMGNAVLDFTRALLPQQVVELRLKLGAGTAKLLLPDGATADVDGVAAGMGSVKCKVPAGPQPGQLHLVVRGKVSMGDVVVRYPYEIGRFRF</sequence>
<feature type="region of interest" description="Disordered" evidence="1">
    <location>
        <begin position="54"/>
        <end position="101"/>
    </location>
</feature>
<comment type="caution">
    <text evidence="3">The sequence shown here is derived from an EMBL/GenBank/DDBJ whole genome shotgun (WGS) entry which is preliminary data.</text>
</comment>
<evidence type="ECO:0000256" key="1">
    <source>
        <dbReference type="SAM" id="MobiDB-lite"/>
    </source>
</evidence>
<gene>
    <name evidence="3" type="ORF">TEK04_01655</name>
</gene>
<feature type="domain" description="DUF1707" evidence="2">
    <location>
        <begin position="8"/>
        <end position="59"/>
    </location>
</feature>
<accession>A0ABU8DNP4</accession>
<evidence type="ECO:0000313" key="3">
    <source>
        <dbReference type="EMBL" id="MEI4270417.1"/>
    </source>
</evidence>
<proteinExistence type="predicted"/>
<dbReference type="PANTHER" id="PTHR40763:SF5">
    <property type="entry name" value="MEMBRANE PROTEIN"/>
    <property type="match status" value="1"/>
</dbReference>